<dbReference type="InterPro" id="IPR036397">
    <property type="entry name" value="RNaseH_sf"/>
</dbReference>
<evidence type="ECO:0000259" key="2">
    <source>
        <dbReference type="PROSITE" id="PS50994"/>
    </source>
</evidence>
<dbReference type="InterPro" id="IPR001584">
    <property type="entry name" value="Integrase_cat-core"/>
</dbReference>
<comment type="caution">
    <text evidence="3">The sequence shown here is derived from an EMBL/GenBank/DDBJ whole genome shotgun (WGS) entry which is preliminary data.</text>
</comment>
<dbReference type="InterPro" id="IPR012337">
    <property type="entry name" value="RNaseH-like_sf"/>
</dbReference>
<proteinExistence type="predicted"/>
<evidence type="ECO:0000256" key="1">
    <source>
        <dbReference type="ARBA" id="ARBA00002286"/>
    </source>
</evidence>
<dbReference type="InterPro" id="IPR025948">
    <property type="entry name" value="HTH-like_dom"/>
</dbReference>
<dbReference type="Pfam" id="PF00665">
    <property type="entry name" value="rve"/>
    <property type="match status" value="1"/>
</dbReference>
<keyword evidence="4" id="KW-1185">Reference proteome</keyword>
<dbReference type="GO" id="GO:0015074">
    <property type="term" value="P:DNA integration"/>
    <property type="evidence" value="ECO:0007669"/>
    <property type="project" value="InterPro"/>
</dbReference>
<name>A0A7W0BVG7_9BACL</name>
<dbReference type="InterPro" id="IPR048020">
    <property type="entry name" value="Transpos_IS3"/>
</dbReference>
<gene>
    <name evidence="3" type="ORF">HNQ85_002685</name>
</gene>
<dbReference type="InterPro" id="IPR050900">
    <property type="entry name" value="Transposase_IS3/IS150/IS904"/>
</dbReference>
<protein>
    <submittedName>
        <fullName evidence="3">Transposase InsO family protein</fullName>
    </submittedName>
</protein>
<dbReference type="GO" id="GO:0003676">
    <property type="term" value="F:nucleic acid binding"/>
    <property type="evidence" value="ECO:0007669"/>
    <property type="project" value="InterPro"/>
</dbReference>
<evidence type="ECO:0000313" key="3">
    <source>
        <dbReference type="EMBL" id="MBA2872376.1"/>
    </source>
</evidence>
<comment type="function">
    <text evidence="1">Involved in the transposition of the insertion sequence.</text>
</comment>
<accession>A0A7W0BVG7</accession>
<dbReference type="Pfam" id="PF13276">
    <property type="entry name" value="HTH_21"/>
    <property type="match status" value="1"/>
</dbReference>
<dbReference type="PANTHER" id="PTHR46889:SF5">
    <property type="entry name" value="INTEGRASE PROTEIN"/>
    <property type="match status" value="1"/>
</dbReference>
<dbReference type="SUPFAM" id="SSF53098">
    <property type="entry name" value="Ribonuclease H-like"/>
    <property type="match status" value="1"/>
</dbReference>
<dbReference type="Proteomes" id="UP000580891">
    <property type="component" value="Unassembled WGS sequence"/>
</dbReference>
<dbReference type="NCBIfam" id="NF033516">
    <property type="entry name" value="transpos_IS3"/>
    <property type="match status" value="1"/>
</dbReference>
<dbReference type="Gene3D" id="3.30.420.10">
    <property type="entry name" value="Ribonuclease H-like superfamily/Ribonuclease H"/>
    <property type="match status" value="1"/>
</dbReference>
<dbReference type="PROSITE" id="PS50994">
    <property type="entry name" value="INTEGRASE"/>
    <property type="match status" value="1"/>
</dbReference>
<dbReference type="EMBL" id="JACDUU010000006">
    <property type="protein sequence ID" value="MBA2872376.1"/>
    <property type="molecule type" value="Genomic_DNA"/>
</dbReference>
<dbReference type="AlphaFoldDB" id="A0A7W0BVG7"/>
<dbReference type="Pfam" id="PF13333">
    <property type="entry name" value="rve_2"/>
    <property type="match status" value="1"/>
</dbReference>
<reference evidence="3 4" key="1">
    <citation type="submission" date="2020-07" db="EMBL/GenBank/DDBJ databases">
        <title>Genomic Encyclopedia of Type Strains, Phase IV (KMG-IV): sequencing the most valuable type-strain genomes for metagenomic binning, comparative biology and taxonomic classification.</title>
        <authorList>
            <person name="Goeker M."/>
        </authorList>
    </citation>
    <scope>NUCLEOTIDE SEQUENCE [LARGE SCALE GENOMIC DNA]</scope>
    <source>
        <strain evidence="3 4">DSM 25220</strain>
    </source>
</reference>
<evidence type="ECO:0000313" key="4">
    <source>
        <dbReference type="Proteomes" id="UP000580891"/>
    </source>
</evidence>
<dbReference type="PANTHER" id="PTHR46889">
    <property type="entry name" value="TRANSPOSASE INSF FOR INSERTION SEQUENCE IS3B-RELATED"/>
    <property type="match status" value="1"/>
</dbReference>
<organism evidence="3 4">
    <name type="scientific">[Anoxybacillus] calidus</name>
    <dbReference type="NCBI Taxonomy" id="575178"/>
    <lineage>
        <taxon>Bacteria</taxon>
        <taxon>Bacillati</taxon>
        <taxon>Bacillota</taxon>
        <taxon>Bacilli</taxon>
        <taxon>Bacillales</taxon>
        <taxon>Anoxybacillaceae</taxon>
        <taxon>Paranoxybacillus</taxon>
    </lineage>
</organism>
<feature type="domain" description="Integrase catalytic" evidence="2">
    <location>
        <begin position="54"/>
        <end position="215"/>
    </location>
</feature>
<sequence length="216" mass="25698">MRIALQKEGLRINHKRVYRLMKELNIQSVIRKKRRYFGTNPSVVHPNRLNRKFQTQSPNQVFVTDITYVALENQFYYLSVVQDLYNNEIVAWKVSSRNDLSLVMDTVEELQRNRTVQGAILHSDQGFQYTSKQYNHWMEKYGMLGSHSRKGNCLDNACIESFFSHLKTETFYFSGCKTEEELLQTIAQYIWFYNHERFQKKLNQCAPIEYRNTLVA</sequence>